<proteinExistence type="predicted"/>
<evidence type="ECO:0000259" key="1">
    <source>
        <dbReference type="Pfam" id="PF04016"/>
    </source>
</evidence>
<dbReference type="InterPro" id="IPR007161">
    <property type="entry name" value="DUF364"/>
</dbReference>
<dbReference type="SUPFAM" id="SSF159713">
    <property type="entry name" value="Dhaf3308-like"/>
    <property type="match status" value="1"/>
</dbReference>
<comment type="caution">
    <text evidence="3">The sequence shown here is derived from an EMBL/GenBank/DDBJ whole genome shotgun (WGS) entry which is preliminary data.</text>
</comment>
<dbReference type="InterPro" id="IPR018912">
    <property type="entry name" value="DUF2478"/>
</dbReference>
<dbReference type="Gene3D" id="3.40.50.11590">
    <property type="match status" value="1"/>
</dbReference>
<reference evidence="3 4" key="1">
    <citation type="submission" date="2019-07" db="EMBL/GenBank/DDBJ databases">
        <title>Whole genome shotgun sequence of Rhodospirillum oryzae NBRC 107573.</title>
        <authorList>
            <person name="Hosoyama A."/>
            <person name="Uohara A."/>
            <person name="Ohji S."/>
            <person name="Ichikawa N."/>
        </authorList>
    </citation>
    <scope>NUCLEOTIDE SEQUENCE [LARGE SCALE GENOMIC DNA]</scope>
    <source>
        <strain evidence="3 4">NBRC 107573</strain>
    </source>
</reference>
<protein>
    <submittedName>
        <fullName evidence="3">Uncharacterized protein</fullName>
    </submittedName>
</protein>
<keyword evidence="4" id="KW-1185">Reference proteome</keyword>
<dbReference type="InterPro" id="IPR025251">
    <property type="entry name" value="DUF4213"/>
</dbReference>
<organism evidence="3 4">
    <name type="scientific">Pararhodospirillum oryzae</name>
    <dbReference type="NCBI Taxonomy" id="478448"/>
    <lineage>
        <taxon>Bacteria</taxon>
        <taxon>Pseudomonadati</taxon>
        <taxon>Pseudomonadota</taxon>
        <taxon>Alphaproteobacteria</taxon>
        <taxon>Rhodospirillales</taxon>
        <taxon>Rhodospirillaceae</taxon>
        <taxon>Pararhodospirillum</taxon>
    </lineage>
</organism>
<dbReference type="Pfam" id="PF13938">
    <property type="entry name" value="DUF4213"/>
    <property type="match status" value="1"/>
</dbReference>
<evidence type="ECO:0000313" key="3">
    <source>
        <dbReference type="EMBL" id="GEO80675.1"/>
    </source>
</evidence>
<feature type="domain" description="Putative heavy-metal chelation" evidence="1">
    <location>
        <begin position="262"/>
        <end position="384"/>
    </location>
</feature>
<dbReference type="Pfam" id="PF10649">
    <property type="entry name" value="DUF2478"/>
    <property type="match status" value="1"/>
</dbReference>
<accession>A0A512H5B8</accession>
<sequence>MFEPIKAPWIRAGVVLHEAGAPVEDLLETFATTLRERGFRIAGSVRRPREGTLAVADLASAGVAIAETVPHAHRMAAGSLRRALREDVDLVVLSPFDAFEGATREMMATLGEGSGQGMPILTALPATELPRWLDFAGSRGAILPPTPAALWQWWGPERLYADLAQGVEDDEVRRIVCGPRWLMVQGPCGVGLAHLSGAPRDLPARLAPMRRRSLRQLAALHQAWDPIDMALAVAAINAHANRFDLDTGPGNGADTLAGLPGRTVVMGAFPGLAEILPDAQVIEANPRPGEFPLSAADALLPGCAGLVLAASTLLNRSLPRLLRLAQGAQVALVGPGTPLSPRLHAYGVGCLGGLVVRDPDGLAQAIQAGALPREFARFGEYRHLRPPAAPAAPACRARAGTPR</sequence>
<evidence type="ECO:0000313" key="4">
    <source>
        <dbReference type="Proteomes" id="UP000321567"/>
    </source>
</evidence>
<gene>
    <name evidence="3" type="ORF">ROR02_08060</name>
</gene>
<dbReference type="EMBL" id="BJZO01000014">
    <property type="protein sequence ID" value="GEO80675.1"/>
    <property type="molecule type" value="Genomic_DNA"/>
</dbReference>
<dbReference type="Proteomes" id="UP000321567">
    <property type="component" value="Unassembled WGS sequence"/>
</dbReference>
<dbReference type="Pfam" id="PF04016">
    <property type="entry name" value="DUF364"/>
    <property type="match status" value="1"/>
</dbReference>
<evidence type="ECO:0000259" key="2">
    <source>
        <dbReference type="Pfam" id="PF13938"/>
    </source>
</evidence>
<dbReference type="AlphaFoldDB" id="A0A512H5B8"/>
<dbReference type="RefSeq" id="WP_147162729.1">
    <property type="nucleotide sequence ID" value="NZ_BJZO01000014.1"/>
</dbReference>
<dbReference type="Gene3D" id="3.30.390.100">
    <property type="match status" value="1"/>
</dbReference>
<feature type="domain" description="DUF4213" evidence="2">
    <location>
        <begin position="160"/>
        <end position="239"/>
    </location>
</feature>
<dbReference type="OrthoDB" id="5918880at2"/>
<name>A0A512H5B8_9PROT</name>